<keyword evidence="1" id="KW-1133">Transmembrane helix</keyword>
<organism evidence="2 3">
    <name type="scientific">Blastococcus carthaginiensis</name>
    <dbReference type="NCBI Taxonomy" id="3050034"/>
    <lineage>
        <taxon>Bacteria</taxon>
        <taxon>Bacillati</taxon>
        <taxon>Actinomycetota</taxon>
        <taxon>Actinomycetes</taxon>
        <taxon>Geodermatophilales</taxon>
        <taxon>Geodermatophilaceae</taxon>
        <taxon>Blastococcus</taxon>
    </lineage>
</organism>
<evidence type="ECO:0000313" key="2">
    <source>
        <dbReference type="EMBL" id="MDP5181042.1"/>
    </source>
</evidence>
<feature type="transmembrane region" description="Helical" evidence="1">
    <location>
        <begin position="46"/>
        <end position="69"/>
    </location>
</feature>
<keyword evidence="1" id="KW-0812">Transmembrane</keyword>
<comment type="caution">
    <text evidence="2">The sequence shown here is derived from an EMBL/GenBank/DDBJ whole genome shotgun (WGS) entry which is preliminary data.</text>
</comment>
<proteinExistence type="predicted"/>
<keyword evidence="1" id="KW-0472">Membrane</keyword>
<evidence type="ECO:0000313" key="3">
    <source>
        <dbReference type="Proteomes" id="UP001233673"/>
    </source>
</evidence>
<protein>
    <submittedName>
        <fullName evidence="2">Uncharacterized protein</fullName>
    </submittedName>
</protein>
<accession>A0ABT9I649</accession>
<dbReference type="RefSeq" id="WP_305997822.1">
    <property type="nucleotide sequence ID" value="NZ_JASNFN010000001.1"/>
</dbReference>
<dbReference type="Proteomes" id="UP001233673">
    <property type="component" value="Unassembled WGS sequence"/>
</dbReference>
<dbReference type="EMBL" id="JASNFN010000001">
    <property type="protein sequence ID" value="MDP5181042.1"/>
    <property type="molecule type" value="Genomic_DNA"/>
</dbReference>
<keyword evidence="3" id="KW-1185">Reference proteome</keyword>
<evidence type="ECO:0000256" key="1">
    <source>
        <dbReference type="SAM" id="Phobius"/>
    </source>
</evidence>
<gene>
    <name evidence="2" type="ORF">QOZ88_00180</name>
</gene>
<reference evidence="3" key="1">
    <citation type="submission" date="2023-05" db="EMBL/GenBank/DDBJ databases">
        <title>Draft genome of Pseudofrankia sp. BMG5.37.</title>
        <authorList>
            <person name="Gtari M."/>
            <person name="Ghodhbane F."/>
            <person name="Sbissi I."/>
        </authorList>
    </citation>
    <scope>NUCLEOTIDE SEQUENCE [LARGE SCALE GENOMIC DNA]</scope>
    <source>
        <strain evidence="3">BMG 814</strain>
    </source>
</reference>
<name>A0ABT9I649_9ACTN</name>
<sequence>MTISDGELEAGLRDLRYRADVLAPPPADLAERTRARYRAQRRSRTAMAAGGLVAIAVFAGVPVATSGLLSGDRGGEVAVPSIATRAPAPALYDLPTRGSLAGDEEWLAGVRELDWMSPELAAQLPPGVELPDPPVETRRVAWAGEVAGSRVALVLGQAEQEVLGPTGQEGVIQAWFTGPRDAAPGEMAPVGFPGPAPHLEAAELFAAPYGAPEQRMVVVVGAPGDEARVLTGRTVTAAADVVEQWEAVPMEDGAGALALGDSSDWSTGIPVELSRPGQNRPLNRANTTGDDLVRAWNEPVEVADPRGLRGLVHEDVLQQAATQLAGQYGLPLRDLRPALLAAGPVGGGSENRTLLVGLTFPSGATGAALVDYWTDRFDMPQESSFAVTLAPAGTPLLEQVFAAPTSESITVSGPASGVLAEIYLADGTLHATVPLVDGAGVGPLGPPVADRVRILDDRGAVVAEAPLSEFDG</sequence>